<dbReference type="Pfam" id="PF01633">
    <property type="entry name" value="Choline_kinase"/>
    <property type="match status" value="1"/>
</dbReference>
<dbReference type="GeneID" id="30199113"/>
<gene>
    <name evidence="4" type="ORF">WICANDRAFT_31677</name>
</gene>
<evidence type="ECO:0000313" key="4">
    <source>
        <dbReference type="EMBL" id="ODQ59006.1"/>
    </source>
</evidence>
<evidence type="ECO:0000259" key="3">
    <source>
        <dbReference type="Pfam" id="PF04428"/>
    </source>
</evidence>
<feature type="region of interest" description="Disordered" evidence="2">
    <location>
        <begin position="1"/>
        <end position="81"/>
    </location>
</feature>
<feature type="compositionally biased region" description="Low complexity" evidence="2">
    <location>
        <begin position="15"/>
        <end position="24"/>
    </location>
</feature>
<dbReference type="PANTHER" id="PTHR22603:SF93">
    <property type="entry name" value="RE24176P"/>
    <property type="match status" value="1"/>
</dbReference>
<evidence type="ECO:0000256" key="1">
    <source>
        <dbReference type="ARBA" id="ARBA00038211"/>
    </source>
</evidence>
<dbReference type="RefSeq" id="XP_019038213.1">
    <property type="nucleotide sequence ID" value="XM_019181867.1"/>
</dbReference>
<dbReference type="GO" id="GO:0005737">
    <property type="term" value="C:cytoplasm"/>
    <property type="evidence" value="ECO:0007669"/>
    <property type="project" value="TreeGrafter"/>
</dbReference>
<dbReference type="GO" id="GO:0004103">
    <property type="term" value="F:choline kinase activity"/>
    <property type="evidence" value="ECO:0007669"/>
    <property type="project" value="TreeGrafter"/>
</dbReference>
<dbReference type="PANTHER" id="PTHR22603">
    <property type="entry name" value="CHOLINE/ETHANOALAMINE KINASE"/>
    <property type="match status" value="1"/>
</dbReference>
<keyword evidence="5" id="KW-1185">Reference proteome</keyword>
<dbReference type="GO" id="GO:0004305">
    <property type="term" value="F:ethanolamine kinase activity"/>
    <property type="evidence" value="ECO:0007669"/>
    <property type="project" value="TreeGrafter"/>
</dbReference>
<organism evidence="4 5">
    <name type="scientific">Wickerhamomyces anomalus (strain ATCC 58044 / CBS 1984 / NCYC 433 / NRRL Y-366-8)</name>
    <name type="common">Yeast</name>
    <name type="synonym">Hansenula anomala</name>
    <dbReference type="NCBI Taxonomy" id="683960"/>
    <lineage>
        <taxon>Eukaryota</taxon>
        <taxon>Fungi</taxon>
        <taxon>Dikarya</taxon>
        <taxon>Ascomycota</taxon>
        <taxon>Saccharomycotina</taxon>
        <taxon>Saccharomycetes</taxon>
        <taxon>Phaffomycetales</taxon>
        <taxon>Wickerhamomycetaceae</taxon>
        <taxon>Wickerhamomyces</taxon>
    </lineage>
</organism>
<feature type="domain" description="Choline kinase N-terminal" evidence="3">
    <location>
        <begin position="91"/>
        <end position="128"/>
    </location>
</feature>
<comment type="similarity">
    <text evidence="1">Belongs to the choline/ethanolamine kinase family.</text>
</comment>
<accession>A0A1E3P0K4</accession>
<dbReference type="OrthoDB" id="10267235at2759"/>
<evidence type="ECO:0000256" key="2">
    <source>
        <dbReference type="SAM" id="MobiDB-lite"/>
    </source>
</evidence>
<dbReference type="CDD" id="cd05157">
    <property type="entry name" value="ETNK_euk"/>
    <property type="match status" value="1"/>
</dbReference>
<dbReference type="Gene3D" id="3.30.200.20">
    <property type="entry name" value="Phosphorylase Kinase, domain 1"/>
    <property type="match status" value="1"/>
</dbReference>
<dbReference type="Proteomes" id="UP000094112">
    <property type="component" value="Unassembled WGS sequence"/>
</dbReference>
<dbReference type="InterPro" id="IPR011009">
    <property type="entry name" value="Kinase-like_dom_sf"/>
</dbReference>
<sequence>MSAETYSHHRRSSLRSAPTTSGSRSRSRSKPRRPSLGSRRNSAKSFISIKNELEPFTPSPTSSSQQNDQGGLGQLPSSNSSSNIQFTETDIPFINATLDHTLPIGYFKQDLLSVIQNLRISKWHRLPSHVYSDIKIHKMSGALTNAIYKVDPPSVVVLKNLNLHTYHFPTLLLRIYGPNVESLIDRDYELKILVRLSKQNIGPRLFGCFTNGRVEQFLDNATTLTRKDIHDKKTSARIARRMKELHQGIKLSKFEKAEGPSVWKIIDKWLKHVDELIESKTIVIDDKELFKTDFATFKKYTKAYRDWLYKRYESPEALNNALVFCHNDTQYGNLLFTSPVVPPPDKTNNNTTANNSTTSLTTNFSNLSLENLNEIKPSIQEKKQDRNLVVIDFEYSGPNVPSYDIANHFCEWMHNYNHETDTWKIFEEDYPKLDEQLNLIYSYILFYNDIQDVTKLEKQAKELFNDCIAWRGAVNIFWGLWAIIQNGDNNATKDHEIVEMGPNGEMYKIVFDPEDEESEVTVVDSDEDESSGNAGASSADVDNFEYLKYSKDKLLCFWGDLIQFGLVDKDALNKPDEVKLLPAKFYDI</sequence>
<dbReference type="EMBL" id="KV454211">
    <property type="protein sequence ID" value="ODQ59006.1"/>
    <property type="molecule type" value="Genomic_DNA"/>
</dbReference>
<dbReference type="AlphaFoldDB" id="A0A1E3P0K4"/>
<dbReference type="STRING" id="683960.A0A1E3P0K4"/>
<dbReference type="GO" id="GO:0006646">
    <property type="term" value="P:phosphatidylethanolamine biosynthetic process"/>
    <property type="evidence" value="ECO:0007669"/>
    <property type="project" value="TreeGrafter"/>
</dbReference>
<dbReference type="InterPro" id="IPR007521">
    <property type="entry name" value="Choline_kin_N"/>
</dbReference>
<name>A0A1E3P0K4_WICAA</name>
<proteinExistence type="inferred from homology"/>
<dbReference type="Pfam" id="PF04428">
    <property type="entry name" value="Choline_kin_N"/>
    <property type="match status" value="1"/>
</dbReference>
<evidence type="ECO:0000313" key="5">
    <source>
        <dbReference type="Proteomes" id="UP000094112"/>
    </source>
</evidence>
<reference evidence="4 5" key="1">
    <citation type="journal article" date="2016" name="Proc. Natl. Acad. Sci. U.S.A.">
        <title>Comparative genomics of biotechnologically important yeasts.</title>
        <authorList>
            <person name="Riley R."/>
            <person name="Haridas S."/>
            <person name="Wolfe K.H."/>
            <person name="Lopes M.R."/>
            <person name="Hittinger C.T."/>
            <person name="Goeker M."/>
            <person name="Salamov A.A."/>
            <person name="Wisecaver J.H."/>
            <person name="Long T.M."/>
            <person name="Calvey C.H."/>
            <person name="Aerts A.L."/>
            <person name="Barry K.W."/>
            <person name="Choi C."/>
            <person name="Clum A."/>
            <person name="Coughlan A.Y."/>
            <person name="Deshpande S."/>
            <person name="Douglass A.P."/>
            <person name="Hanson S.J."/>
            <person name="Klenk H.-P."/>
            <person name="LaButti K.M."/>
            <person name="Lapidus A."/>
            <person name="Lindquist E.A."/>
            <person name="Lipzen A.M."/>
            <person name="Meier-Kolthoff J.P."/>
            <person name="Ohm R.A."/>
            <person name="Otillar R.P."/>
            <person name="Pangilinan J.L."/>
            <person name="Peng Y."/>
            <person name="Rokas A."/>
            <person name="Rosa C.A."/>
            <person name="Scheuner C."/>
            <person name="Sibirny A.A."/>
            <person name="Slot J.C."/>
            <person name="Stielow J.B."/>
            <person name="Sun H."/>
            <person name="Kurtzman C.P."/>
            <person name="Blackwell M."/>
            <person name="Grigoriev I.V."/>
            <person name="Jeffries T.W."/>
        </authorList>
    </citation>
    <scope>NUCLEOTIDE SEQUENCE [LARGE SCALE GENOMIC DNA]</scope>
    <source>
        <strain evidence="5">ATCC 58044 / CBS 1984 / NCYC 433 / NRRL Y-366-8</strain>
    </source>
</reference>
<protein>
    <recommendedName>
        <fullName evidence="3">Choline kinase N-terminal domain-containing protein</fullName>
    </recommendedName>
</protein>
<dbReference type="SUPFAM" id="SSF56112">
    <property type="entry name" value="Protein kinase-like (PK-like)"/>
    <property type="match status" value="1"/>
</dbReference>
<dbReference type="Gene3D" id="3.90.1200.10">
    <property type="match status" value="1"/>
</dbReference>